<gene>
    <name evidence="1" type="ORF">EW026_g1891</name>
</gene>
<organism evidence="1 2">
    <name type="scientific">Hermanssonia centrifuga</name>
    <dbReference type="NCBI Taxonomy" id="98765"/>
    <lineage>
        <taxon>Eukaryota</taxon>
        <taxon>Fungi</taxon>
        <taxon>Dikarya</taxon>
        <taxon>Basidiomycota</taxon>
        <taxon>Agaricomycotina</taxon>
        <taxon>Agaricomycetes</taxon>
        <taxon>Polyporales</taxon>
        <taxon>Meruliaceae</taxon>
        <taxon>Hermanssonia</taxon>
    </lineage>
</organism>
<evidence type="ECO:0000313" key="2">
    <source>
        <dbReference type="Proteomes" id="UP000309038"/>
    </source>
</evidence>
<evidence type="ECO:0000313" key="1">
    <source>
        <dbReference type="EMBL" id="THH00686.1"/>
    </source>
</evidence>
<dbReference type="AlphaFoldDB" id="A0A4S4KQ07"/>
<dbReference type="Proteomes" id="UP000309038">
    <property type="component" value="Unassembled WGS sequence"/>
</dbReference>
<sequence length="218" mass="23615">MLIFESQSGVRLSLEQFPIVDALTLVNKESESQSELATEVQLDTSVEEPPAVLTPPATVSLDITPPTIQVLPAVLTPPAVISPDITPPAIQVFPPVAAPLAAVPPPIYVRPIATPSRGPKDPSSWALTEANTPIFPGVLLEVFHEDALVFEKHGKRYRGRVSGPWALRKSHVKFKVRADAAGAEDAGLIVFVPYHQAGISWLLLILRFLFLPFPQGRT</sequence>
<comment type="caution">
    <text evidence="1">The sequence shown here is derived from an EMBL/GenBank/DDBJ whole genome shotgun (WGS) entry which is preliminary data.</text>
</comment>
<proteinExistence type="predicted"/>
<reference evidence="1 2" key="1">
    <citation type="submission" date="2019-02" db="EMBL/GenBank/DDBJ databases">
        <title>Genome sequencing of the rare red list fungi Phlebia centrifuga.</title>
        <authorList>
            <person name="Buettner E."/>
            <person name="Kellner H."/>
        </authorList>
    </citation>
    <scope>NUCLEOTIDE SEQUENCE [LARGE SCALE GENOMIC DNA]</scope>
    <source>
        <strain evidence="1 2">DSM 108282</strain>
    </source>
</reference>
<accession>A0A4S4KQ07</accession>
<dbReference type="EMBL" id="SGPJ01000043">
    <property type="protein sequence ID" value="THH00686.1"/>
    <property type="molecule type" value="Genomic_DNA"/>
</dbReference>
<keyword evidence="2" id="KW-1185">Reference proteome</keyword>
<protein>
    <submittedName>
        <fullName evidence="1">Uncharacterized protein</fullName>
    </submittedName>
</protein>
<name>A0A4S4KQ07_9APHY</name>